<dbReference type="Proteomes" id="UP000095282">
    <property type="component" value="Unplaced"/>
</dbReference>
<dbReference type="GO" id="GO:0051301">
    <property type="term" value="P:cell division"/>
    <property type="evidence" value="ECO:0007669"/>
    <property type="project" value="TreeGrafter"/>
</dbReference>
<comment type="subcellular location">
    <subcellularLocation>
        <location evidence="2">Endomembrane system</location>
        <topology evidence="2">Peripheral membrane protein</topology>
    </subcellularLocation>
</comment>
<dbReference type="WBParaSite" id="Csp11.Scaffold583.g4714.t1">
    <property type="protein sequence ID" value="Csp11.Scaffold583.g4714.t1"/>
    <property type="gene ID" value="Csp11.Scaffold583.g4714"/>
</dbReference>
<feature type="domain" description="MIT" evidence="7">
    <location>
        <begin position="14"/>
        <end position="82"/>
    </location>
</feature>
<dbReference type="STRING" id="1561998.A0A1I7TD11"/>
<evidence type="ECO:0000256" key="6">
    <source>
        <dbReference type="SAM" id="MobiDB-lite"/>
    </source>
</evidence>
<reference evidence="9" key="1">
    <citation type="submission" date="2016-11" db="UniProtKB">
        <authorList>
            <consortium name="WormBaseParasite"/>
        </authorList>
    </citation>
    <scope>IDENTIFICATION</scope>
</reference>
<dbReference type="PANTHER" id="PTHR21068:SF43">
    <property type="entry name" value="SPARTIN"/>
    <property type="match status" value="1"/>
</dbReference>
<name>A0A1I7TD11_9PELO</name>
<dbReference type="GO" id="GO:0012505">
    <property type="term" value="C:endomembrane system"/>
    <property type="evidence" value="ECO:0007669"/>
    <property type="project" value="UniProtKB-SubCell"/>
</dbReference>
<comment type="similarity">
    <text evidence="3">Belongs to the INP1 family.</text>
</comment>
<evidence type="ECO:0000256" key="2">
    <source>
        <dbReference type="ARBA" id="ARBA00004184"/>
    </source>
</evidence>
<sequence>MFSIFMRIPDTAQVDAVFSEAYASIEQGLCYDEVGDWENTLAMYEKGFNLIKEGEKMKNAKKSEMWKMLQEAKTSVEHRIKILKKEGPKRPTPEKVKEAEDSVENQKEAIRMQLDSFGSQEAELVYFLPEGVQLFTVDGEKTTAPTAPTSLQILRFPQPLDNGSASETRAFIQVGPWVYPLMGPKTPVLRNEFGAYLVANPTPENPNMSVAILLSSDIEPHLIEELHIVLREYTDFKEQTEPMTDLSKDEKKKISTQVANFLIKGGQKIAWGVETTTVKVISRVEENGEQYRTTLIATDKPMQVSPVVRGSVVYMHKGTKTVAKCTRYLLDKIGDMGVSVGRTLADSAQRSFGNGKTGGLVSGTIEILGGGIAGVSTVWMSLEDGSRHLCRSIANQTVQNVKIKYGDDASDTTHHALFAAGHGTLAAAQLWDLGPRSVAGRMARKAGIQMVSDLHHSRKGSQIDREVPALEVKKAL</sequence>
<dbReference type="GO" id="GO:0030514">
    <property type="term" value="P:negative regulation of BMP signaling pathway"/>
    <property type="evidence" value="ECO:0007669"/>
    <property type="project" value="TreeGrafter"/>
</dbReference>
<protein>
    <recommendedName>
        <fullName evidence="4">Inheritance of peroxisomes protein 1</fullName>
    </recommendedName>
</protein>
<dbReference type="InterPro" id="IPR024758">
    <property type="entry name" value="Inp1"/>
</dbReference>
<dbReference type="InterPro" id="IPR009686">
    <property type="entry name" value="Senescence/spartin_C"/>
</dbReference>
<dbReference type="InterPro" id="IPR007330">
    <property type="entry name" value="MIT_dom"/>
</dbReference>
<dbReference type="GO" id="GO:0045033">
    <property type="term" value="P:peroxisome inheritance"/>
    <property type="evidence" value="ECO:0007669"/>
    <property type="project" value="InterPro"/>
</dbReference>
<feature type="region of interest" description="Disordered" evidence="6">
    <location>
        <begin position="85"/>
        <end position="104"/>
    </location>
</feature>
<evidence type="ECO:0000313" key="9">
    <source>
        <dbReference type="WBParaSite" id="Csp11.Scaffold583.g4714.t1"/>
    </source>
</evidence>
<dbReference type="Pfam" id="PF06911">
    <property type="entry name" value="Senescence"/>
    <property type="match status" value="1"/>
</dbReference>
<dbReference type="eggNOG" id="KOG2709">
    <property type="taxonomic scope" value="Eukaryota"/>
</dbReference>
<evidence type="ECO:0000256" key="1">
    <source>
        <dbReference type="ARBA" id="ARBA00003594"/>
    </source>
</evidence>
<dbReference type="AlphaFoldDB" id="A0A1I7TD11"/>
<dbReference type="PANTHER" id="PTHR21068">
    <property type="entry name" value="SPARTIN"/>
    <property type="match status" value="1"/>
</dbReference>
<accession>A0A1I7TD11</accession>
<evidence type="ECO:0000256" key="5">
    <source>
        <dbReference type="ARBA" id="ARBA00023136"/>
    </source>
</evidence>
<proteinExistence type="inferred from homology"/>
<evidence type="ECO:0000256" key="4">
    <source>
        <dbReference type="ARBA" id="ARBA00021397"/>
    </source>
</evidence>
<comment type="function">
    <text evidence="1">Required for peroxisome inheritance.</text>
</comment>
<evidence type="ECO:0000313" key="8">
    <source>
        <dbReference type="Proteomes" id="UP000095282"/>
    </source>
</evidence>
<keyword evidence="8" id="KW-1185">Reference proteome</keyword>
<dbReference type="GO" id="GO:0005780">
    <property type="term" value="C:extrinsic component of intraperoxisomal membrane"/>
    <property type="evidence" value="ECO:0007669"/>
    <property type="project" value="InterPro"/>
</dbReference>
<evidence type="ECO:0000256" key="3">
    <source>
        <dbReference type="ARBA" id="ARBA00010707"/>
    </source>
</evidence>
<dbReference type="GO" id="GO:0005886">
    <property type="term" value="C:plasma membrane"/>
    <property type="evidence" value="ECO:0007669"/>
    <property type="project" value="TreeGrafter"/>
</dbReference>
<dbReference type="Gene3D" id="1.20.58.80">
    <property type="entry name" value="Phosphotransferase system, lactose/cellobiose-type IIA subunit"/>
    <property type="match status" value="1"/>
</dbReference>
<keyword evidence="5" id="KW-0472">Membrane</keyword>
<dbReference type="SMART" id="SM00745">
    <property type="entry name" value="MIT"/>
    <property type="match status" value="1"/>
</dbReference>
<organism evidence="8 9">
    <name type="scientific">Caenorhabditis tropicalis</name>
    <dbReference type="NCBI Taxonomy" id="1561998"/>
    <lineage>
        <taxon>Eukaryota</taxon>
        <taxon>Metazoa</taxon>
        <taxon>Ecdysozoa</taxon>
        <taxon>Nematoda</taxon>
        <taxon>Chromadorea</taxon>
        <taxon>Rhabditida</taxon>
        <taxon>Rhabditina</taxon>
        <taxon>Rhabditomorpha</taxon>
        <taxon>Rhabditoidea</taxon>
        <taxon>Rhabditidae</taxon>
        <taxon>Peloderinae</taxon>
        <taxon>Caenorhabditis</taxon>
    </lineage>
</organism>
<dbReference type="InterPro" id="IPR045036">
    <property type="entry name" value="Spartin-like"/>
</dbReference>
<dbReference type="Pfam" id="PF12634">
    <property type="entry name" value="Inp1"/>
    <property type="match status" value="1"/>
</dbReference>
<evidence type="ECO:0000259" key="7">
    <source>
        <dbReference type="SMART" id="SM00745"/>
    </source>
</evidence>